<gene>
    <name evidence="2" type="ORF">RUM44_008037</name>
</gene>
<keyword evidence="3" id="KW-1185">Reference proteome</keyword>
<organism evidence="2 3">
    <name type="scientific">Polyplax serrata</name>
    <name type="common">Common mouse louse</name>
    <dbReference type="NCBI Taxonomy" id="468196"/>
    <lineage>
        <taxon>Eukaryota</taxon>
        <taxon>Metazoa</taxon>
        <taxon>Ecdysozoa</taxon>
        <taxon>Arthropoda</taxon>
        <taxon>Hexapoda</taxon>
        <taxon>Insecta</taxon>
        <taxon>Pterygota</taxon>
        <taxon>Neoptera</taxon>
        <taxon>Paraneoptera</taxon>
        <taxon>Psocodea</taxon>
        <taxon>Troctomorpha</taxon>
        <taxon>Phthiraptera</taxon>
        <taxon>Anoplura</taxon>
        <taxon>Polyplacidae</taxon>
        <taxon>Polyplax</taxon>
    </lineage>
</organism>
<comment type="caution">
    <text evidence="2">The sequence shown here is derived from an EMBL/GenBank/DDBJ whole genome shotgun (WGS) entry which is preliminary data.</text>
</comment>
<accession>A0ABR1BBL4</accession>
<reference evidence="2 3" key="1">
    <citation type="submission" date="2023-09" db="EMBL/GenBank/DDBJ databases">
        <title>Genomes of two closely related lineages of the louse Polyplax serrata with different host specificities.</title>
        <authorList>
            <person name="Martinu J."/>
            <person name="Tarabai H."/>
            <person name="Stefka J."/>
            <person name="Hypsa V."/>
        </authorList>
    </citation>
    <scope>NUCLEOTIDE SEQUENCE [LARGE SCALE GENOMIC DNA]</scope>
    <source>
        <strain evidence="2">98ZLc_SE</strain>
    </source>
</reference>
<dbReference type="EMBL" id="JAWJWF010000002">
    <property type="protein sequence ID" value="KAK6637615.1"/>
    <property type="molecule type" value="Genomic_DNA"/>
</dbReference>
<evidence type="ECO:0000256" key="1">
    <source>
        <dbReference type="SAM" id="MobiDB-lite"/>
    </source>
</evidence>
<feature type="region of interest" description="Disordered" evidence="1">
    <location>
        <begin position="18"/>
        <end position="69"/>
    </location>
</feature>
<dbReference type="Proteomes" id="UP001359485">
    <property type="component" value="Unassembled WGS sequence"/>
</dbReference>
<name>A0ABR1BBL4_POLSC</name>
<protein>
    <submittedName>
        <fullName evidence="2">Uncharacterized protein</fullName>
    </submittedName>
</protein>
<sequence length="69" mass="8166">MKIAEEEEYTCQKCRRHETVQGEQQEEEMGFHMLGRANKNKMGRITRISKSGKEEQQEQQQEQKNGKPL</sequence>
<proteinExistence type="predicted"/>
<evidence type="ECO:0000313" key="2">
    <source>
        <dbReference type="EMBL" id="KAK6637615.1"/>
    </source>
</evidence>
<evidence type="ECO:0000313" key="3">
    <source>
        <dbReference type="Proteomes" id="UP001359485"/>
    </source>
</evidence>